<feature type="region of interest" description="Disordered" evidence="1">
    <location>
        <begin position="1"/>
        <end position="20"/>
    </location>
</feature>
<feature type="compositionally biased region" description="Basic and acidic residues" evidence="1">
    <location>
        <begin position="1"/>
        <end position="17"/>
    </location>
</feature>
<keyword evidence="3" id="KW-1185">Reference proteome</keyword>
<gene>
    <name evidence="2" type="ORF">J8J14_11905</name>
</gene>
<evidence type="ECO:0008006" key="4">
    <source>
        <dbReference type="Google" id="ProtNLM"/>
    </source>
</evidence>
<organism evidence="2 3">
    <name type="scientific">Pararoseomonas baculiformis</name>
    <dbReference type="NCBI Taxonomy" id="2820812"/>
    <lineage>
        <taxon>Bacteria</taxon>
        <taxon>Pseudomonadati</taxon>
        <taxon>Pseudomonadota</taxon>
        <taxon>Alphaproteobacteria</taxon>
        <taxon>Acetobacterales</taxon>
        <taxon>Acetobacteraceae</taxon>
        <taxon>Pararoseomonas</taxon>
    </lineage>
</organism>
<sequence length="100" mass="10633">MDRDLGGGADARGREGTAHGPVRRMRAMLLGGPALLLLVGCARTEMISLRHPGTGQVTRCEAYLGSPGLGVPESIFRRTTALSCPADYQAEGWQRLDQPG</sequence>
<evidence type="ECO:0000256" key="1">
    <source>
        <dbReference type="SAM" id="MobiDB-lite"/>
    </source>
</evidence>
<protein>
    <recommendedName>
        <fullName evidence="4">Lipoprotein</fullName>
    </recommendedName>
</protein>
<name>A0ABS4AEP4_9PROT</name>
<accession>A0ABS4AEP4</accession>
<proteinExistence type="predicted"/>
<reference evidence="2 3" key="1">
    <citation type="submission" date="2021-03" db="EMBL/GenBank/DDBJ databases">
        <authorList>
            <person name="So Y."/>
        </authorList>
    </citation>
    <scope>NUCLEOTIDE SEQUENCE [LARGE SCALE GENOMIC DNA]</scope>
    <source>
        <strain evidence="2 3">SSH11</strain>
    </source>
</reference>
<dbReference type="RefSeq" id="WP_209379732.1">
    <property type="nucleotide sequence ID" value="NZ_JAGIZB010000010.1"/>
</dbReference>
<dbReference type="EMBL" id="JAGIZB010000010">
    <property type="protein sequence ID" value="MBP0445482.1"/>
    <property type="molecule type" value="Genomic_DNA"/>
</dbReference>
<comment type="caution">
    <text evidence="2">The sequence shown here is derived from an EMBL/GenBank/DDBJ whole genome shotgun (WGS) entry which is preliminary data.</text>
</comment>
<dbReference type="Proteomes" id="UP000681594">
    <property type="component" value="Unassembled WGS sequence"/>
</dbReference>
<evidence type="ECO:0000313" key="3">
    <source>
        <dbReference type="Proteomes" id="UP000681594"/>
    </source>
</evidence>
<evidence type="ECO:0000313" key="2">
    <source>
        <dbReference type="EMBL" id="MBP0445482.1"/>
    </source>
</evidence>